<accession>A0A3B0YZ60</accession>
<reference evidence="2" key="1">
    <citation type="submission" date="2018-06" db="EMBL/GenBank/DDBJ databases">
        <authorList>
            <person name="Zhirakovskaya E."/>
        </authorList>
    </citation>
    <scope>NUCLEOTIDE SEQUENCE</scope>
</reference>
<dbReference type="EMBL" id="UOFN01000113">
    <property type="protein sequence ID" value="VAW79499.1"/>
    <property type="molecule type" value="Genomic_DNA"/>
</dbReference>
<evidence type="ECO:0008006" key="3">
    <source>
        <dbReference type="Google" id="ProtNLM"/>
    </source>
</evidence>
<feature type="non-terminal residue" evidence="2">
    <location>
        <position position="697"/>
    </location>
</feature>
<sequence length="697" mass="75070">MNYKKTTSRNKLSTIAFLTGLSVTCTLGQLQAAPLNLADNALEVSSAIPPNVFMLTDNSGSMDFEMTVRGTNEGAFFMPDTILYESDRRRGYIFPNGVQVLAGTSWGRFVPSEESIIAAMGIASDPFGSWRARFSGYNRQYYNPEVTYTPWYGMDNQSTPVSFGDSDPTAALYDPWLPNGDSEDLTVVLPDYTASRPTSTSNDNPVNVTVTDYYPARYYTWVDTDGDGAVDPTDAHTRVEIKPAASGGSDSYSRNAFNEATGLGRSDCGPESGGLVNCDYDKEMQNFANWFTYYRKRELAAKAAVSQSAGKSTLSRVGMATINSTSSNRIAVAAMNADISSGAKKLFLDTLFSTTPGGGTPLRSNLDRVGRYFVCGDSNDIFGGNAACPRLSGSAGSCQQNYTILMTDGFYNSTWNNTTNHDHATDSDFDGGSFEDDIVGTLADIAMNYYEHDLDGITTNNLVPVTPRDREYYRGTGALESEDTLHQHVTTYTLAYGVEGLKSAMPSDVDAVFAWPDPADGFPQKVDDLRHAAYNGRGLFMNAPNPVALRNSMSDIFKDITAGAGAASAVAFNTQNLKNNSVVFRAFFDTVDNTGDLVALPIDSATGVVDTSAGSELWSAAVQLDSKISTTADTRTIITYNDNGASSVGIPFQWSSLTTGASGQQSKLNSPAVGNYPATRTGPLGKDRLEYLRGQSQ</sequence>
<proteinExistence type="predicted"/>
<feature type="region of interest" description="Disordered" evidence="1">
    <location>
        <begin position="661"/>
        <end position="687"/>
    </location>
</feature>
<dbReference type="AlphaFoldDB" id="A0A3B0YZ60"/>
<evidence type="ECO:0000313" key="2">
    <source>
        <dbReference type="EMBL" id="VAW79499.1"/>
    </source>
</evidence>
<evidence type="ECO:0000256" key="1">
    <source>
        <dbReference type="SAM" id="MobiDB-lite"/>
    </source>
</evidence>
<protein>
    <recommendedName>
        <fullName evidence="3">Type IV fimbrial biogenesis protein PilY1</fullName>
    </recommendedName>
</protein>
<name>A0A3B0YZ60_9ZZZZ</name>
<organism evidence="2">
    <name type="scientific">hydrothermal vent metagenome</name>
    <dbReference type="NCBI Taxonomy" id="652676"/>
    <lineage>
        <taxon>unclassified sequences</taxon>
        <taxon>metagenomes</taxon>
        <taxon>ecological metagenomes</taxon>
    </lineage>
</organism>
<gene>
    <name evidence="2" type="ORF">MNBD_GAMMA15-1213</name>
</gene>